<dbReference type="GeneID" id="93735392"/>
<accession>A0A7D5T6T8</accession>
<proteinExistence type="predicted"/>
<dbReference type="Pfam" id="PF02413">
    <property type="entry name" value="Caudo_TAP"/>
    <property type="match status" value="1"/>
</dbReference>
<dbReference type="InterPro" id="IPR003458">
    <property type="entry name" value="Phage_T4_Gp38_tail_assem"/>
</dbReference>
<organism evidence="1 2">
    <name type="scientific">Serratia symbiotica</name>
    <dbReference type="NCBI Taxonomy" id="138074"/>
    <lineage>
        <taxon>Bacteria</taxon>
        <taxon>Pseudomonadati</taxon>
        <taxon>Pseudomonadota</taxon>
        <taxon>Gammaproteobacteria</taxon>
        <taxon>Enterobacterales</taxon>
        <taxon>Yersiniaceae</taxon>
        <taxon>Serratia</taxon>
    </lineage>
</organism>
<dbReference type="RefSeq" id="WP_052447639.1">
    <property type="nucleotide sequence ID" value="NZ_CP050855.1"/>
</dbReference>
<sequence length="185" mass="21020">MKKKTYKNFTININLTDTQKEEAEQFNVQFLISDNGEDWYETAKTFEENTVKISYDSNGVIRSISEDASMLFPLNCSVSEFSPSDIPEGINITGGWLIKNGIISEILQNSMSIAKTQRNSLRAKAEAEIAWRQDAVNRKKATSEEAGELVEWLDYRLALMRLDLSRFPELSWPAEPALKGDDKTK</sequence>
<name>A0A7D5T6T8_9GAMM</name>
<dbReference type="EMBL" id="CP050855">
    <property type="protein sequence ID" value="QLH62037.1"/>
    <property type="molecule type" value="Genomic_DNA"/>
</dbReference>
<gene>
    <name evidence="1" type="ORF">SYMBAF_02485</name>
</gene>
<protein>
    <submittedName>
        <fullName evidence="1">Tail assembly chaperone</fullName>
    </submittedName>
</protein>
<evidence type="ECO:0000313" key="1">
    <source>
        <dbReference type="EMBL" id="QLH62037.1"/>
    </source>
</evidence>
<reference evidence="1 2" key="1">
    <citation type="journal article" date="2014" name="Genome Announc.">
        <title>Whole-Genome Sequence of Serratia symbiotica Strain CWBI-2.3T, a Free-Living Symbiont of the Black Bean Aphid Aphis fabae.</title>
        <authorList>
            <person name="Foray V."/>
            <person name="Grigorescu A.S."/>
            <person name="Sabri A."/>
            <person name="Haubruge E."/>
            <person name="Lognay G."/>
            <person name="Francis F."/>
            <person name="Fauconnier M.L."/>
            <person name="Hance T."/>
            <person name="Thonart P."/>
        </authorList>
    </citation>
    <scope>NUCLEOTIDE SEQUENCE [LARGE SCALE GENOMIC DNA]</scope>
    <source>
        <strain evidence="1">CWBI-2.3</strain>
    </source>
</reference>
<dbReference type="AlphaFoldDB" id="A0A7D5T6T8"/>
<dbReference type="Proteomes" id="UP000042738">
    <property type="component" value="Chromosome"/>
</dbReference>
<evidence type="ECO:0000313" key="2">
    <source>
        <dbReference type="Proteomes" id="UP000042738"/>
    </source>
</evidence>